<protein>
    <submittedName>
        <fullName evidence="3">Uncharacterized protein</fullName>
    </submittedName>
</protein>
<evidence type="ECO:0000256" key="1">
    <source>
        <dbReference type="SAM" id="Phobius"/>
    </source>
</evidence>
<sequence length="137" mass="15563">MNRSTTHVLKELFAGVLTGGTLGLLWSNGKYLWSYVTLTGVALIDIAHHYGYLTAHITHLSVENYQQQIVNSLGHLHRQVKRSMFNAIDDGRDPNMPFTFLWSDVRRQIDLHLFFGMGLTLSYLTTIAIASTSRRKL</sequence>
<evidence type="ECO:0000313" key="2">
    <source>
        <dbReference type="EMBL" id="CAF0891760.1"/>
    </source>
</evidence>
<dbReference type="EMBL" id="CAJNOQ010006337">
    <property type="protein sequence ID" value="CAF1131594.1"/>
    <property type="molecule type" value="Genomic_DNA"/>
</dbReference>
<comment type="caution">
    <text evidence="3">The sequence shown here is derived from an EMBL/GenBank/DDBJ whole genome shotgun (WGS) entry which is preliminary data.</text>
</comment>
<dbReference type="Proteomes" id="UP000663829">
    <property type="component" value="Unassembled WGS sequence"/>
</dbReference>
<keyword evidence="1" id="KW-0812">Transmembrane</keyword>
<feature type="transmembrane region" description="Helical" evidence="1">
    <location>
        <begin position="12"/>
        <end position="29"/>
    </location>
</feature>
<evidence type="ECO:0000313" key="4">
    <source>
        <dbReference type="EMBL" id="CAF3673886.1"/>
    </source>
</evidence>
<evidence type="ECO:0000313" key="5">
    <source>
        <dbReference type="EMBL" id="CAF3895374.1"/>
    </source>
</evidence>
<dbReference type="EMBL" id="CAJNOK010003200">
    <property type="protein sequence ID" value="CAF0891760.1"/>
    <property type="molecule type" value="Genomic_DNA"/>
</dbReference>
<feature type="transmembrane region" description="Helical" evidence="1">
    <location>
        <begin position="111"/>
        <end position="130"/>
    </location>
</feature>
<keyword evidence="1" id="KW-1133">Transmembrane helix</keyword>
<dbReference type="EMBL" id="CAJOBA010003201">
    <property type="protein sequence ID" value="CAF3673886.1"/>
    <property type="molecule type" value="Genomic_DNA"/>
</dbReference>
<evidence type="ECO:0000313" key="6">
    <source>
        <dbReference type="Proteomes" id="UP000663829"/>
    </source>
</evidence>
<dbReference type="Proteomes" id="UP000682733">
    <property type="component" value="Unassembled WGS sequence"/>
</dbReference>
<keyword evidence="6" id="KW-1185">Reference proteome</keyword>
<accession>A0A814RB74</accession>
<gene>
    <name evidence="3" type="ORF">GPM918_LOCUS20223</name>
    <name evidence="2" type="ORF">OVA965_LOCUS9164</name>
    <name evidence="5" type="ORF">SRO942_LOCUS20220</name>
    <name evidence="4" type="ORF">TMI583_LOCUS9160</name>
</gene>
<evidence type="ECO:0000313" key="3">
    <source>
        <dbReference type="EMBL" id="CAF1131594.1"/>
    </source>
</evidence>
<organism evidence="3 6">
    <name type="scientific">Didymodactylos carnosus</name>
    <dbReference type="NCBI Taxonomy" id="1234261"/>
    <lineage>
        <taxon>Eukaryota</taxon>
        <taxon>Metazoa</taxon>
        <taxon>Spiralia</taxon>
        <taxon>Gnathifera</taxon>
        <taxon>Rotifera</taxon>
        <taxon>Eurotatoria</taxon>
        <taxon>Bdelloidea</taxon>
        <taxon>Philodinida</taxon>
        <taxon>Philodinidae</taxon>
        <taxon>Didymodactylos</taxon>
    </lineage>
</organism>
<dbReference type="Proteomes" id="UP000677228">
    <property type="component" value="Unassembled WGS sequence"/>
</dbReference>
<name>A0A814RB74_9BILA</name>
<keyword evidence="1" id="KW-0472">Membrane</keyword>
<dbReference type="EMBL" id="CAJOBC010006338">
    <property type="protein sequence ID" value="CAF3895374.1"/>
    <property type="molecule type" value="Genomic_DNA"/>
</dbReference>
<dbReference type="OrthoDB" id="10008021at2759"/>
<proteinExistence type="predicted"/>
<dbReference type="AlphaFoldDB" id="A0A814RB74"/>
<reference evidence="3" key="1">
    <citation type="submission" date="2021-02" db="EMBL/GenBank/DDBJ databases">
        <authorList>
            <person name="Nowell W R."/>
        </authorList>
    </citation>
    <scope>NUCLEOTIDE SEQUENCE</scope>
</reference>
<dbReference type="Proteomes" id="UP000681722">
    <property type="component" value="Unassembled WGS sequence"/>
</dbReference>